<sequence length="98" mass="10118">MSSPTSSGGDLSLPEEPQRSLSSGTKDATHITAPPDDNEPPLNRLTFDGGSDFSSSSDALVLDLHPATVATLALGSPWTPSPGPRSWETSPLLTCATL</sequence>
<accession>A0ACB9LMN9</accession>
<name>A0ACB9LMN9_9MYRT</name>
<comment type="caution">
    <text evidence="1">The sequence shown here is derived from an EMBL/GenBank/DDBJ whole genome shotgun (WGS) entry which is preliminary data.</text>
</comment>
<dbReference type="EMBL" id="CM042890">
    <property type="protein sequence ID" value="KAI4312579.1"/>
    <property type="molecule type" value="Genomic_DNA"/>
</dbReference>
<gene>
    <name evidence="1" type="ORF">MLD38_037385</name>
</gene>
<protein>
    <submittedName>
        <fullName evidence="1">Uncharacterized protein</fullName>
    </submittedName>
</protein>
<proteinExistence type="predicted"/>
<keyword evidence="2" id="KW-1185">Reference proteome</keyword>
<reference evidence="2" key="1">
    <citation type="journal article" date="2023" name="Front. Plant Sci.">
        <title>Chromosomal-level genome assembly of Melastoma candidum provides insights into trichome evolution.</title>
        <authorList>
            <person name="Zhong Y."/>
            <person name="Wu W."/>
            <person name="Sun C."/>
            <person name="Zou P."/>
            <person name="Liu Y."/>
            <person name="Dai S."/>
            <person name="Zhou R."/>
        </authorList>
    </citation>
    <scope>NUCLEOTIDE SEQUENCE [LARGE SCALE GENOMIC DNA]</scope>
</reference>
<evidence type="ECO:0000313" key="1">
    <source>
        <dbReference type="EMBL" id="KAI4312579.1"/>
    </source>
</evidence>
<organism evidence="1 2">
    <name type="scientific">Melastoma candidum</name>
    <dbReference type="NCBI Taxonomy" id="119954"/>
    <lineage>
        <taxon>Eukaryota</taxon>
        <taxon>Viridiplantae</taxon>
        <taxon>Streptophyta</taxon>
        <taxon>Embryophyta</taxon>
        <taxon>Tracheophyta</taxon>
        <taxon>Spermatophyta</taxon>
        <taxon>Magnoliopsida</taxon>
        <taxon>eudicotyledons</taxon>
        <taxon>Gunneridae</taxon>
        <taxon>Pentapetalae</taxon>
        <taxon>rosids</taxon>
        <taxon>malvids</taxon>
        <taxon>Myrtales</taxon>
        <taxon>Melastomataceae</taxon>
        <taxon>Melastomatoideae</taxon>
        <taxon>Melastomateae</taxon>
        <taxon>Melastoma</taxon>
    </lineage>
</organism>
<evidence type="ECO:0000313" key="2">
    <source>
        <dbReference type="Proteomes" id="UP001057402"/>
    </source>
</evidence>
<dbReference type="Proteomes" id="UP001057402">
    <property type="component" value="Chromosome 11"/>
</dbReference>